<accession>A0A1I5GRQ5</accession>
<dbReference type="EMBL" id="FOVW01000006">
    <property type="protein sequence ID" value="SFO38536.1"/>
    <property type="molecule type" value="Genomic_DNA"/>
</dbReference>
<proteinExistence type="predicted"/>
<dbReference type="Pfam" id="PF13715">
    <property type="entry name" value="CarbopepD_reg_2"/>
    <property type="match status" value="1"/>
</dbReference>
<sequence length="356" mass="40830">MKLFPKLFITSILFLVSIFWASAQNFTLSGRVLDSESNNYLDGVSVTLRGTAYGRVSVAGGNFEFKDLPEDKYTLSLNLEGYNRLERVVNLQKDTDLGDLFLVRFGAEGSGAALQKTIRSDNILRLINERPNFIGGNMVYGIAPEPKKLEGNNYLDPKWNSASILLYRDQQMLEGFRVRYNIVSNMFELMEPENNLVSVMPGLRIQNIVWVDSTHRVPRYFVNGMDFRDEGSPISGFFEVLVDGELPLMRRTMAIFKESNYNTALMVGQRNDQIIKRNIYYYLEGKNVIEVPKNRKKFFLIFGEDAEEMEEFAGDNSLNIKDPNAIFKLFTQYNSQFPGFRPIMSQLLDDLDEKNP</sequence>
<dbReference type="SUPFAM" id="SSF49464">
    <property type="entry name" value="Carboxypeptidase regulatory domain-like"/>
    <property type="match status" value="1"/>
</dbReference>
<dbReference type="InterPro" id="IPR008969">
    <property type="entry name" value="CarboxyPept-like_regulatory"/>
</dbReference>
<protein>
    <submittedName>
        <fullName evidence="1">CarboxypepD_reg-like domain-containing protein</fullName>
    </submittedName>
</protein>
<dbReference type="AlphaFoldDB" id="A0A1I5GRQ5"/>
<evidence type="ECO:0000313" key="2">
    <source>
        <dbReference type="Proteomes" id="UP000199564"/>
    </source>
</evidence>
<dbReference type="Proteomes" id="UP000199564">
    <property type="component" value="Unassembled WGS sequence"/>
</dbReference>
<keyword evidence="2" id="KW-1185">Reference proteome</keyword>
<dbReference type="Gene3D" id="2.60.40.1120">
    <property type="entry name" value="Carboxypeptidase-like, regulatory domain"/>
    <property type="match status" value="1"/>
</dbReference>
<evidence type="ECO:0000313" key="1">
    <source>
        <dbReference type="EMBL" id="SFO38536.1"/>
    </source>
</evidence>
<gene>
    <name evidence="1" type="ORF">SAMN04488519_10627</name>
</gene>
<name>A0A1I5GRQ5_9BACT</name>
<dbReference type="STRING" id="226506.SAMN04488519_10627"/>
<organism evidence="1 2">
    <name type="scientific">Algoriphagus ornithinivorans</name>
    <dbReference type="NCBI Taxonomy" id="226506"/>
    <lineage>
        <taxon>Bacteria</taxon>
        <taxon>Pseudomonadati</taxon>
        <taxon>Bacteroidota</taxon>
        <taxon>Cytophagia</taxon>
        <taxon>Cytophagales</taxon>
        <taxon>Cyclobacteriaceae</taxon>
        <taxon>Algoriphagus</taxon>
    </lineage>
</organism>
<reference evidence="2" key="1">
    <citation type="submission" date="2016-10" db="EMBL/GenBank/DDBJ databases">
        <authorList>
            <person name="Varghese N."/>
            <person name="Submissions S."/>
        </authorList>
    </citation>
    <scope>NUCLEOTIDE SEQUENCE [LARGE SCALE GENOMIC DNA]</scope>
    <source>
        <strain evidence="2">DSM 15282</strain>
    </source>
</reference>